<feature type="region of interest" description="Disordered" evidence="1">
    <location>
        <begin position="174"/>
        <end position="204"/>
    </location>
</feature>
<dbReference type="Proteomes" id="UP000036790">
    <property type="component" value="Unassembled WGS sequence"/>
</dbReference>
<reference evidence="2 3" key="1">
    <citation type="submission" date="2015-07" db="EMBL/GenBank/DDBJ databases">
        <authorList>
            <consortium name="Consortium for Microbial Forensics and Genomics (microFORGE)"/>
            <person name="Knight B.M."/>
            <person name="Roberts D.P."/>
            <person name="Lin D."/>
            <person name="Hari K."/>
            <person name="Fletcher J."/>
            <person name="Melcher U."/>
            <person name="Blagden T."/>
            <person name="Winegar R.A."/>
        </authorList>
    </citation>
    <scope>NUCLEOTIDE SEQUENCE [LARGE SCALE GENOMIC DNA]</scope>
    <source>
        <strain evidence="2 3">X11-5A</strain>
    </source>
</reference>
<protein>
    <submittedName>
        <fullName evidence="2">Uncharacterized protein</fullName>
    </submittedName>
</protein>
<accession>A0AAP1EZL7</accession>
<reference evidence="2 3" key="2">
    <citation type="submission" date="2015-09" db="EMBL/GenBank/DDBJ databases">
        <title>Draft genome sequence of Xanthomonas oryzae pv. USA str. X11-5A.</title>
        <authorList>
            <person name="Knight B.M."/>
            <person name="Roberts D.P."/>
            <person name="Lin D."/>
            <person name="Hari K."/>
            <person name="Fletcher J."/>
            <person name="Melcher U."/>
            <person name="Blagden T."/>
            <person name="Winegar R.A."/>
        </authorList>
    </citation>
    <scope>NUCLEOTIDE SEQUENCE [LARGE SCALE GENOMIC DNA]</scope>
    <source>
        <strain evidence="2 3">X11-5A</strain>
    </source>
</reference>
<comment type="caution">
    <text evidence="2">The sequence shown here is derived from an EMBL/GenBank/DDBJ whole genome shotgun (WGS) entry which is preliminary data.</text>
</comment>
<sequence length="204" mass="21340">MFGHEQEIRFGRLFAERADPVAGAGVEIDQANVFLRGQLLRGQGVAAMGVEQRAEVVQQPCSRSDHNGRGTLVARSGDVAAQELQVIGRRIGTARGGFAFGVVVAELDPQYIAAVQLFCDGIPAPFGDETARAAPALGVVVHLPLRRVEPVLQQLAPTGLRGALGSVFGSGGIAGDEDPLGRGVGDAGTSRQHGDEQSMHEGLR</sequence>
<evidence type="ECO:0000313" key="2">
    <source>
        <dbReference type="EMBL" id="KOR47788.1"/>
    </source>
</evidence>
<dbReference type="AlphaFoldDB" id="A0AAP1EZL7"/>
<gene>
    <name evidence="2" type="ORF">ADT25_04420</name>
</gene>
<dbReference type="EMBL" id="LHUJ01000083">
    <property type="protein sequence ID" value="KOR47788.1"/>
    <property type="molecule type" value="Genomic_DNA"/>
</dbReference>
<evidence type="ECO:0000256" key="1">
    <source>
        <dbReference type="SAM" id="MobiDB-lite"/>
    </source>
</evidence>
<proteinExistence type="predicted"/>
<name>A0AAP1EZL7_9XANT</name>
<feature type="compositionally biased region" description="Basic and acidic residues" evidence="1">
    <location>
        <begin position="192"/>
        <end position="204"/>
    </location>
</feature>
<evidence type="ECO:0000313" key="3">
    <source>
        <dbReference type="Proteomes" id="UP000036790"/>
    </source>
</evidence>
<organism evidence="2 3">
    <name type="scientific">Xanthomonas oryzae</name>
    <dbReference type="NCBI Taxonomy" id="347"/>
    <lineage>
        <taxon>Bacteria</taxon>
        <taxon>Pseudomonadati</taxon>
        <taxon>Pseudomonadota</taxon>
        <taxon>Gammaproteobacteria</taxon>
        <taxon>Lysobacterales</taxon>
        <taxon>Lysobacteraceae</taxon>
        <taxon>Xanthomonas</taxon>
    </lineage>
</organism>